<dbReference type="Proteomes" id="UP000184147">
    <property type="component" value="Unassembled WGS sequence"/>
</dbReference>
<evidence type="ECO:0000313" key="2">
    <source>
        <dbReference type="Proteomes" id="UP000184147"/>
    </source>
</evidence>
<evidence type="ECO:0000313" key="1">
    <source>
        <dbReference type="EMBL" id="SHE78449.1"/>
    </source>
</evidence>
<accession>A0A1M4WB51</accession>
<reference evidence="1 2" key="1">
    <citation type="submission" date="2016-11" db="EMBL/GenBank/DDBJ databases">
        <authorList>
            <person name="Jaros S."/>
            <person name="Januszkiewicz K."/>
            <person name="Wedrychowicz H."/>
        </authorList>
    </citation>
    <scope>NUCLEOTIDE SEQUENCE [LARGE SCALE GENOMIC DNA]</scope>
    <source>
        <strain evidence="1 2">DSM 25660</strain>
    </source>
</reference>
<dbReference type="RefSeq" id="WP_073360625.1">
    <property type="nucleotide sequence ID" value="NZ_FQVQ01000001.1"/>
</dbReference>
<sequence length="114" mass="12997">MVKIKDYKVHQNELGVDFCVLIVEGGIEAVRSKISGRTYLTTRTARLNCTFDEKTCQSLIGSEIPGKVLKVQVEPYEFTIEETGEIISRDFQYMYMSEEDAILHQNTLAEETVL</sequence>
<dbReference type="STRING" id="1124188.SAMN05444377_101238"/>
<organism evidence="1 2">
    <name type="scientific">Flavobacterium fontis</name>
    <dbReference type="NCBI Taxonomy" id="1124188"/>
    <lineage>
        <taxon>Bacteria</taxon>
        <taxon>Pseudomonadati</taxon>
        <taxon>Bacteroidota</taxon>
        <taxon>Flavobacteriia</taxon>
        <taxon>Flavobacteriales</taxon>
        <taxon>Flavobacteriaceae</taxon>
        <taxon>Flavobacterium</taxon>
    </lineage>
</organism>
<name>A0A1M4WB51_9FLAO</name>
<proteinExistence type="predicted"/>
<dbReference type="EMBL" id="FQVQ01000001">
    <property type="protein sequence ID" value="SHE78449.1"/>
    <property type="molecule type" value="Genomic_DNA"/>
</dbReference>
<dbReference type="AlphaFoldDB" id="A0A1M4WB51"/>
<protein>
    <submittedName>
        <fullName evidence="1">Uncharacterized protein</fullName>
    </submittedName>
</protein>
<gene>
    <name evidence="1" type="ORF">SAMN05444377_101238</name>
</gene>
<keyword evidence="2" id="KW-1185">Reference proteome</keyword>